<feature type="region of interest" description="Disordered" evidence="1">
    <location>
        <begin position="38"/>
        <end position="59"/>
    </location>
</feature>
<dbReference type="Proteomes" id="UP001295740">
    <property type="component" value="Unassembled WGS sequence"/>
</dbReference>
<organism evidence="2 3">
    <name type="scientific">Anthostomella pinea</name>
    <dbReference type="NCBI Taxonomy" id="933095"/>
    <lineage>
        <taxon>Eukaryota</taxon>
        <taxon>Fungi</taxon>
        <taxon>Dikarya</taxon>
        <taxon>Ascomycota</taxon>
        <taxon>Pezizomycotina</taxon>
        <taxon>Sordariomycetes</taxon>
        <taxon>Xylariomycetidae</taxon>
        <taxon>Xylariales</taxon>
        <taxon>Xylariaceae</taxon>
        <taxon>Anthostomella</taxon>
    </lineage>
</organism>
<evidence type="ECO:0000313" key="3">
    <source>
        <dbReference type="Proteomes" id="UP001295740"/>
    </source>
</evidence>
<evidence type="ECO:0000256" key="1">
    <source>
        <dbReference type="SAM" id="MobiDB-lite"/>
    </source>
</evidence>
<accession>A0AAI8VPZ2</accession>
<gene>
    <name evidence="2" type="ORF">KHLLAP_LOCUS9369</name>
</gene>
<dbReference type="AlphaFoldDB" id="A0AAI8VPZ2"/>
<comment type="caution">
    <text evidence="2">The sequence shown here is derived from an EMBL/GenBank/DDBJ whole genome shotgun (WGS) entry which is preliminary data.</text>
</comment>
<sequence length="72" mass="7906">MAATDQWQMLHFFLRVSPDDLGEISEVVKLVKQKRTKEIAASKNAAPSPGQAPQKNRLAGTRAGIIQCLSEE</sequence>
<reference evidence="2" key="1">
    <citation type="submission" date="2023-10" db="EMBL/GenBank/DDBJ databases">
        <authorList>
            <person name="Hackl T."/>
        </authorList>
    </citation>
    <scope>NUCLEOTIDE SEQUENCE</scope>
</reference>
<keyword evidence="3" id="KW-1185">Reference proteome</keyword>
<name>A0AAI8VPZ2_9PEZI</name>
<protein>
    <submittedName>
        <fullName evidence="2">Uu.00g139270.m01.CDS01</fullName>
    </submittedName>
</protein>
<evidence type="ECO:0000313" key="2">
    <source>
        <dbReference type="EMBL" id="CAJ2508901.1"/>
    </source>
</evidence>
<dbReference type="EMBL" id="CAUWAG010000012">
    <property type="protein sequence ID" value="CAJ2508901.1"/>
    <property type="molecule type" value="Genomic_DNA"/>
</dbReference>
<proteinExistence type="predicted"/>